<dbReference type="PANTHER" id="PTHR44943">
    <property type="entry name" value="CELLULOSE SYNTHASE OPERON PROTEIN C"/>
    <property type="match status" value="1"/>
</dbReference>
<dbReference type="EMBL" id="CAJJDM010000017">
    <property type="protein sequence ID" value="CAD8053494.1"/>
    <property type="molecule type" value="Genomic_DNA"/>
</dbReference>
<dbReference type="InterPro" id="IPR051685">
    <property type="entry name" value="Ycf3/AcsC/BcsC/TPR_MFPF"/>
</dbReference>
<protein>
    <recommendedName>
        <fullName evidence="7">Tetratricopeptide repeat protein</fullName>
    </recommendedName>
</protein>
<evidence type="ECO:0000313" key="5">
    <source>
        <dbReference type="EMBL" id="CAD8053494.1"/>
    </source>
</evidence>
<keyword evidence="2 3" id="KW-0802">TPR repeat</keyword>
<dbReference type="OMA" id="MEMENAF"/>
<feature type="repeat" description="TPR" evidence="3">
    <location>
        <begin position="297"/>
        <end position="330"/>
    </location>
</feature>
<dbReference type="PROSITE" id="PS50005">
    <property type="entry name" value="TPR"/>
    <property type="match status" value="2"/>
</dbReference>
<evidence type="ECO:0000256" key="4">
    <source>
        <dbReference type="SAM" id="Coils"/>
    </source>
</evidence>
<keyword evidence="4" id="KW-0175">Coiled coil</keyword>
<accession>A0A8S1KRC5</accession>
<dbReference type="Pfam" id="PF00515">
    <property type="entry name" value="TPR_1"/>
    <property type="match status" value="1"/>
</dbReference>
<evidence type="ECO:0000256" key="3">
    <source>
        <dbReference type="PROSITE-ProRule" id="PRU00339"/>
    </source>
</evidence>
<dbReference type="InterPro" id="IPR019734">
    <property type="entry name" value="TPR_rpt"/>
</dbReference>
<dbReference type="Proteomes" id="UP000688137">
    <property type="component" value="Unassembled WGS sequence"/>
</dbReference>
<feature type="coiled-coil region" evidence="4">
    <location>
        <begin position="420"/>
        <end position="539"/>
    </location>
</feature>
<evidence type="ECO:0008006" key="7">
    <source>
        <dbReference type="Google" id="ProtNLM"/>
    </source>
</evidence>
<feature type="repeat" description="TPR" evidence="3">
    <location>
        <begin position="144"/>
        <end position="177"/>
    </location>
</feature>
<evidence type="ECO:0000256" key="2">
    <source>
        <dbReference type="ARBA" id="ARBA00022803"/>
    </source>
</evidence>
<sequence length="811" mass="92777">MATIKEQLDQKIKAQLFDEAIQLADSIPENNIMRFFYKTNCYLAKKNWNEAINQAQQGLSLNIPPTQKFPLYGMKAQAHMALQQFNEAAEFFSNAYEIQKDKTDQAVLANYGHALMNSQPQQTEKAIEILLLAISKGEGTPNGFTAQGNLSKIYFAQQNYEKALEIYEKLVKMPSQEKNKMLILWKNKAACETNLNKNEEAKKSFLEAQKLDPNDQDIQRGIATILQNEMISCEKKHDYEHCLANAEELLKIVTANTDPLKQEALYCKALSLKGLKRGREQIIQAYQELLNINPNHTHAISNLAVEYYAQENFEMAIEFYQKALQVQQDPGYWSNMGQAYLSLKLPKFDKSLDCFNNALRLNPKAVLSLTNRAMLYIRLSKRQEAMTDLKLVSTLIENPENVADLSEKQLQYIKSGVHKIMEMENAFEREKKAAQEALAKQNQQDPEIIRIQQELEKIQSEIDAQNAAELAQMAQKEQQTTVKKVSKEEMKQRIQQLLAEAEQSQKKNEEKVEEIKIEQKKEDIKIERIEKKIDELEECIKVIGIDKVAKVKENYAKWRTEYVEGYNYAKAFYWTFINYCDAQKIASTEIINQENGYSVGTTTKVAVKVTQAVLDFGANIPIFGAIFSAINGAIGAVYQEYEKFQDEKKRNAILKVIMKNQDADDKEGWSMLVATAAQLIASRKRKYFEAGRVEKQKSRLDSMIDWVQDKIKAIKDAASGQKVDLYESWGGQEATEDITILLAFIMKNHEEMVTNTSQSLDVTIADIIYLEDGQVSASFQVMLDMVKKREEIENPKKETERTDSSCSCQLI</sequence>
<gene>
    <name evidence="5" type="ORF">PPRIM_AZ9-3.1.T0200358</name>
</gene>
<dbReference type="Pfam" id="PF13181">
    <property type="entry name" value="TPR_8"/>
    <property type="match status" value="3"/>
</dbReference>
<reference evidence="5" key="1">
    <citation type="submission" date="2021-01" db="EMBL/GenBank/DDBJ databases">
        <authorList>
            <consortium name="Genoscope - CEA"/>
            <person name="William W."/>
        </authorList>
    </citation>
    <scope>NUCLEOTIDE SEQUENCE</scope>
</reference>
<evidence type="ECO:0000313" key="6">
    <source>
        <dbReference type="Proteomes" id="UP000688137"/>
    </source>
</evidence>
<evidence type="ECO:0000256" key="1">
    <source>
        <dbReference type="ARBA" id="ARBA00022737"/>
    </source>
</evidence>
<dbReference type="SMART" id="SM00028">
    <property type="entry name" value="TPR"/>
    <property type="match status" value="7"/>
</dbReference>
<dbReference type="PANTHER" id="PTHR44943:SF4">
    <property type="entry name" value="TPR REPEAT-CONTAINING PROTEIN MJ0798"/>
    <property type="match status" value="1"/>
</dbReference>
<comment type="caution">
    <text evidence="5">The sequence shown here is derived from an EMBL/GenBank/DDBJ whole genome shotgun (WGS) entry which is preliminary data.</text>
</comment>
<organism evidence="5 6">
    <name type="scientific">Paramecium primaurelia</name>
    <dbReference type="NCBI Taxonomy" id="5886"/>
    <lineage>
        <taxon>Eukaryota</taxon>
        <taxon>Sar</taxon>
        <taxon>Alveolata</taxon>
        <taxon>Ciliophora</taxon>
        <taxon>Intramacronucleata</taxon>
        <taxon>Oligohymenophorea</taxon>
        <taxon>Peniculida</taxon>
        <taxon>Parameciidae</taxon>
        <taxon>Paramecium</taxon>
    </lineage>
</organism>
<name>A0A8S1KRC5_PARPR</name>
<dbReference type="AlphaFoldDB" id="A0A8S1KRC5"/>
<keyword evidence="6" id="KW-1185">Reference proteome</keyword>
<proteinExistence type="predicted"/>
<keyword evidence="1" id="KW-0677">Repeat</keyword>